<proteinExistence type="predicted"/>
<name>A0ABX8VDS0_9FLAO</name>
<protein>
    <recommendedName>
        <fullName evidence="3">RelA/SpoT domain-containing protein</fullName>
    </recommendedName>
</protein>
<evidence type="ECO:0000313" key="1">
    <source>
        <dbReference type="EMBL" id="QYJ68786.1"/>
    </source>
</evidence>
<gene>
    <name evidence="1" type="ORF">K1I41_02585</name>
</gene>
<dbReference type="RefSeq" id="WP_220641125.1">
    <property type="nucleotide sequence ID" value="NZ_CP080429.1"/>
</dbReference>
<reference evidence="1 2" key="1">
    <citation type="submission" date="2021-07" db="EMBL/GenBank/DDBJ databases">
        <title>Flavobacterium WSW3-B6 sp.nov, isolated from seaweed.</title>
        <authorList>
            <person name="Muhammad N."/>
            <person name="Ho H."/>
            <person name="Lee Y.-J."/>
            <person name="Nguyen T."/>
            <person name="Ho J."/>
            <person name="Kim S.-G."/>
        </authorList>
    </citation>
    <scope>NUCLEOTIDE SEQUENCE [LARGE SCALE GENOMIC DNA]</scope>
    <source>
        <strain evidence="1 2">WSW3-B6</strain>
    </source>
</reference>
<evidence type="ECO:0000313" key="2">
    <source>
        <dbReference type="Proteomes" id="UP000825381"/>
    </source>
</evidence>
<keyword evidence="2" id="KW-1185">Reference proteome</keyword>
<evidence type="ECO:0008006" key="3">
    <source>
        <dbReference type="Google" id="ProtNLM"/>
    </source>
</evidence>
<organism evidence="1 2">
    <name type="scientific">Flavobacterium litorale</name>
    <dbReference type="NCBI Taxonomy" id="2856519"/>
    <lineage>
        <taxon>Bacteria</taxon>
        <taxon>Pseudomonadati</taxon>
        <taxon>Bacteroidota</taxon>
        <taxon>Flavobacteriia</taxon>
        <taxon>Flavobacteriales</taxon>
        <taxon>Flavobacteriaceae</taxon>
        <taxon>Flavobacterium</taxon>
    </lineage>
</organism>
<sequence length="300" mass="36327">MIDFVKILYKDKSEFEPYVNDPDNFPELIQVLERHSGEIRYPHKTNLETMDVVIAQKYGYIKNSLHKLYNYLVYRENANYNDFTYSNLCESIEYLGMNLPDIAFTGITQLEFGFNICVSKPAEQIIRENVLMHKYKNYNHNKQYDGKGELKRFDHSNYLVKIYDKAKQYSKEFDIHHNILRFEIRHTRRRDLNDLGVFNLNDLRNKDNLQRLFENAIMRFDKMQIIDSILEESIEPEDFQKLIRFKNPEYWQEEIKEKSGTFKMRRRNEFNALIEKYSLNSTKNELRRLLIEKFNHLINN</sequence>
<dbReference type="EMBL" id="CP080429">
    <property type="protein sequence ID" value="QYJ68786.1"/>
    <property type="molecule type" value="Genomic_DNA"/>
</dbReference>
<dbReference type="Proteomes" id="UP000825381">
    <property type="component" value="Chromosome"/>
</dbReference>
<accession>A0ABX8VDS0</accession>